<comment type="cofactor">
    <cofactor evidence="9">
        <name>Mg(2+)</name>
        <dbReference type="ChEBI" id="CHEBI:18420"/>
    </cofactor>
    <text evidence="9">Mg(2+) is required for catalysis and for stabilizing the dimer.</text>
</comment>
<dbReference type="SMART" id="SM01193">
    <property type="entry name" value="Enolase_N"/>
    <property type="match status" value="1"/>
</dbReference>
<evidence type="ECO:0000256" key="2">
    <source>
        <dbReference type="ARBA" id="ARBA00009604"/>
    </source>
</evidence>
<dbReference type="UniPathway" id="UPA00109">
    <property type="reaction ID" value="UER00187"/>
</dbReference>
<dbReference type="RefSeq" id="WP_179372098.1">
    <property type="nucleotide sequence ID" value="NZ_CP026995.1"/>
</dbReference>
<feature type="binding site" evidence="8">
    <location>
        <position position="280"/>
    </location>
    <ligand>
        <name>substrate</name>
    </ligand>
</feature>
<feature type="binding site" evidence="6">
    <location>
        <position position="361"/>
    </location>
    <ligand>
        <name>(2R)-2-phosphoglycerate</name>
        <dbReference type="ChEBI" id="CHEBI:58289"/>
    </ligand>
</feature>
<organism evidence="12 13">
    <name type="scientific">Nitrosopumilus ureiphilus</name>
    <dbReference type="NCBI Taxonomy" id="1470067"/>
    <lineage>
        <taxon>Archaea</taxon>
        <taxon>Nitrososphaerota</taxon>
        <taxon>Nitrososphaeria</taxon>
        <taxon>Nitrosopumilales</taxon>
        <taxon>Nitrosopumilaceae</taxon>
        <taxon>Nitrosopumilus</taxon>
    </lineage>
</organism>
<feature type="binding site" evidence="8">
    <location>
        <begin position="358"/>
        <end position="361"/>
    </location>
    <ligand>
        <name>substrate</name>
    </ligand>
</feature>
<keyword evidence="4 6" id="KW-0324">Glycolysis</keyword>
<evidence type="ECO:0000259" key="11">
    <source>
        <dbReference type="SMART" id="SM01193"/>
    </source>
</evidence>
<dbReference type="SUPFAM" id="SSF51604">
    <property type="entry name" value="Enolase C-terminal domain-like"/>
    <property type="match status" value="1"/>
</dbReference>
<dbReference type="SUPFAM" id="SSF54826">
    <property type="entry name" value="Enolase N-terminal domain-like"/>
    <property type="match status" value="1"/>
</dbReference>
<comment type="similarity">
    <text evidence="2 6">Belongs to the enolase family.</text>
</comment>
<name>A0A7D5R5Q6_9ARCH</name>
<feature type="binding site" evidence="6 9">
    <location>
        <position position="306"/>
    </location>
    <ligand>
        <name>Mg(2+)</name>
        <dbReference type="ChEBI" id="CHEBI:18420"/>
    </ligand>
</feature>
<comment type="cofactor">
    <cofactor evidence="6">
        <name>Mg(2+)</name>
        <dbReference type="ChEBI" id="CHEBI:18420"/>
    </cofactor>
    <text evidence="6">Binds a second Mg(2+) ion via substrate during catalysis.</text>
</comment>
<dbReference type="InterPro" id="IPR020810">
    <property type="entry name" value="Enolase_C"/>
</dbReference>
<dbReference type="PIRSF" id="PIRSF001400">
    <property type="entry name" value="Enolase"/>
    <property type="match status" value="1"/>
</dbReference>
<gene>
    <name evidence="6" type="primary">eno</name>
    <name evidence="12" type="ORF">C5F50_02295</name>
</gene>
<dbReference type="PANTHER" id="PTHR11902">
    <property type="entry name" value="ENOLASE"/>
    <property type="match status" value="1"/>
</dbReference>
<reference evidence="12 13" key="1">
    <citation type="submission" date="2018-02" db="EMBL/GenBank/DDBJ databases">
        <title>Complete genome of Nitrosopumilus ureaphilus PS0.</title>
        <authorList>
            <person name="Qin W."/>
            <person name="Zheng Y."/>
            <person name="Stahl D.A."/>
        </authorList>
    </citation>
    <scope>NUCLEOTIDE SEQUENCE [LARGE SCALE GENOMIC DNA]</scope>
    <source>
        <strain evidence="12 13">PS0</strain>
    </source>
</reference>
<dbReference type="Gene3D" id="3.30.390.10">
    <property type="entry name" value="Enolase-like, N-terminal domain"/>
    <property type="match status" value="1"/>
</dbReference>
<comment type="catalytic activity">
    <reaction evidence="6">
        <text>(2R)-2-phosphoglycerate = phosphoenolpyruvate + H2O</text>
        <dbReference type="Rhea" id="RHEA:10164"/>
        <dbReference type="ChEBI" id="CHEBI:15377"/>
        <dbReference type="ChEBI" id="CHEBI:58289"/>
        <dbReference type="ChEBI" id="CHEBI:58702"/>
        <dbReference type="EC" id="4.2.1.11"/>
    </reaction>
</comment>
<protein>
    <recommendedName>
        <fullName evidence="6">Enolase</fullName>
        <ecNumber evidence="6">4.2.1.11</ecNumber>
    </recommendedName>
    <alternativeName>
        <fullName evidence="6">2-phospho-D-glycerate hydro-lyase</fullName>
    </alternativeName>
    <alternativeName>
        <fullName evidence="6">2-phosphoglycerate dehydratase</fullName>
    </alternativeName>
</protein>
<sequence length="412" mass="44239">MAKISSIEGRVLYNSRGTKTIEVDIESDGKFLGRVCAPSGASVGKYEAVSFPNGKPEVSLKILKENAQKFIGLESSDLKEIHDALKSLDSSSNYSSIGGALAFAVTIASMESASKALGQELFQTLSSESSFKFPFPIGNILGGGAHAGPGTPDIQEILICATGSKTIEDAIETNLLVHKELRSVLEKEDPHFTNGRGDEGGWAPKLENIKALEVSTKACENLGFTLGKEVSLGVDFASSTQWNEEKGKYVYDRAGFENSPGEQIDFAAGIIEKFKLIYAEDAVHEEAFEDMAELTAKFPDMLVTGDDLTVTNKDILTKAIGLKSCNAAILKVNQAGSLYDALEFASVANQNNIKLITSHRSGESNDSQISHIGLATKSKMLKVGVVGGERVAKLNELLRLSEHDLIRGMVEI</sequence>
<dbReference type="AlphaFoldDB" id="A0A7D5R5Q6"/>
<evidence type="ECO:0000259" key="10">
    <source>
        <dbReference type="SMART" id="SM01192"/>
    </source>
</evidence>
<feature type="binding site" evidence="6 9">
    <location>
        <position position="280"/>
    </location>
    <ligand>
        <name>Mg(2+)</name>
        <dbReference type="ChEBI" id="CHEBI:18420"/>
    </ligand>
</feature>
<dbReference type="GO" id="GO:0004634">
    <property type="term" value="F:phosphopyruvate hydratase activity"/>
    <property type="evidence" value="ECO:0007669"/>
    <property type="project" value="UniProtKB-UniRule"/>
</dbReference>
<feature type="binding site" evidence="8">
    <location>
        <position position="306"/>
    </location>
    <ligand>
        <name>substrate</name>
    </ligand>
</feature>
<evidence type="ECO:0000256" key="9">
    <source>
        <dbReference type="PIRSR" id="PIRSR001400-3"/>
    </source>
</evidence>
<proteinExistence type="inferred from homology"/>
<dbReference type="InterPro" id="IPR036849">
    <property type="entry name" value="Enolase-like_C_sf"/>
</dbReference>
<dbReference type="InterPro" id="IPR000941">
    <property type="entry name" value="Enolase"/>
</dbReference>
<evidence type="ECO:0000256" key="1">
    <source>
        <dbReference type="ARBA" id="ARBA00005031"/>
    </source>
</evidence>
<dbReference type="GO" id="GO:0000287">
    <property type="term" value="F:magnesium ion binding"/>
    <property type="evidence" value="ECO:0007669"/>
    <property type="project" value="UniProtKB-UniRule"/>
</dbReference>
<dbReference type="OrthoDB" id="8680at2157"/>
<evidence type="ECO:0000256" key="5">
    <source>
        <dbReference type="ARBA" id="ARBA00023239"/>
    </source>
</evidence>
<feature type="binding site" evidence="6">
    <location>
        <position position="382"/>
    </location>
    <ligand>
        <name>(2R)-2-phosphoglycerate</name>
        <dbReference type="ChEBI" id="CHEBI:58289"/>
    </ligand>
</feature>
<dbReference type="EC" id="4.2.1.11" evidence="6"/>
<keyword evidence="6" id="KW-0964">Secreted</keyword>
<dbReference type="GeneID" id="56066854"/>
<comment type="pathway">
    <text evidence="1 6">Carbohydrate degradation; glycolysis; pyruvate from D-glyceraldehyde 3-phosphate: step 4/5.</text>
</comment>
<keyword evidence="3 6" id="KW-0460">Magnesium</keyword>
<evidence type="ECO:0000256" key="4">
    <source>
        <dbReference type="ARBA" id="ARBA00023152"/>
    </source>
</evidence>
<keyword evidence="6 9" id="KW-0479">Metal-binding</keyword>
<dbReference type="HAMAP" id="MF_00318">
    <property type="entry name" value="Enolase"/>
    <property type="match status" value="1"/>
</dbReference>
<comment type="function">
    <text evidence="6">Catalyzes the reversible conversion of 2-phosphoglycerate (2-PG) into phosphoenolpyruvate (PEP). It is essential for the degradation of carbohydrates via glycolysis.</text>
</comment>
<accession>A0A7D5R5Q6</accession>
<feature type="binding site" evidence="8">
    <location>
        <position position="382"/>
    </location>
    <ligand>
        <name>substrate</name>
    </ligand>
</feature>
<evidence type="ECO:0000256" key="7">
    <source>
        <dbReference type="PIRSR" id="PIRSR001400-1"/>
    </source>
</evidence>
<feature type="active site" description="Proton acceptor" evidence="6 7">
    <location>
        <position position="331"/>
    </location>
</feature>
<feature type="domain" description="Enolase N-terminal" evidence="11">
    <location>
        <begin position="4"/>
        <end position="125"/>
    </location>
</feature>
<keyword evidence="6" id="KW-0963">Cytoplasm</keyword>
<keyword evidence="5 6" id="KW-0456">Lyase</keyword>
<dbReference type="PRINTS" id="PR00148">
    <property type="entry name" value="ENOLASE"/>
</dbReference>
<feature type="domain" description="Enolase C-terminal TIM barrel" evidence="10">
    <location>
        <begin position="130"/>
        <end position="407"/>
    </location>
</feature>
<feature type="binding site" evidence="6">
    <location>
        <position position="155"/>
    </location>
    <ligand>
        <name>(2R)-2-phosphoglycerate</name>
        <dbReference type="ChEBI" id="CHEBI:58289"/>
    </ligand>
</feature>
<feature type="binding site" evidence="6">
    <location>
        <position position="331"/>
    </location>
    <ligand>
        <name>(2R)-2-phosphoglycerate</name>
        <dbReference type="ChEBI" id="CHEBI:58289"/>
    </ligand>
</feature>
<dbReference type="SMART" id="SM01192">
    <property type="entry name" value="Enolase_C"/>
    <property type="match status" value="1"/>
</dbReference>
<dbReference type="KEGG" id="nue:C5F50_02295"/>
<comment type="subcellular location">
    <subcellularLocation>
        <location evidence="6">Cytoplasm</location>
    </subcellularLocation>
    <subcellularLocation>
        <location evidence="6">Secreted</location>
    </subcellularLocation>
    <subcellularLocation>
        <location evidence="6">Cell surface</location>
    </subcellularLocation>
    <text evidence="6">Fractions of enolase are present in both the cytoplasm and on the cell surface.</text>
</comment>
<evidence type="ECO:0000256" key="3">
    <source>
        <dbReference type="ARBA" id="ARBA00022842"/>
    </source>
</evidence>
<evidence type="ECO:0000313" key="13">
    <source>
        <dbReference type="Proteomes" id="UP000509478"/>
    </source>
</evidence>
<dbReference type="Proteomes" id="UP000509478">
    <property type="component" value="Chromosome"/>
</dbReference>
<evidence type="ECO:0000256" key="6">
    <source>
        <dbReference type="HAMAP-Rule" id="MF_00318"/>
    </source>
</evidence>
<dbReference type="GO" id="GO:0006096">
    <property type="term" value="P:glycolytic process"/>
    <property type="evidence" value="ECO:0007669"/>
    <property type="project" value="UniProtKB-UniRule"/>
</dbReference>
<evidence type="ECO:0000256" key="8">
    <source>
        <dbReference type="PIRSR" id="PIRSR001400-2"/>
    </source>
</evidence>
<evidence type="ECO:0000313" key="12">
    <source>
        <dbReference type="EMBL" id="QLH06038.1"/>
    </source>
</evidence>
<dbReference type="GO" id="GO:0005576">
    <property type="term" value="C:extracellular region"/>
    <property type="evidence" value="ECO:0007669"/>
    <property type="project" value="UniProtKB-SubCell"/>
</dbReference>
<dbReference type="InterPro" id="IPR029017">
    <property type="entry name" value="Enolase-like_N"/>
</dbReference>
<dbReference type="Pfam" id="PF00113">
    <property type="entry name" value="Enolase_C"/>
    <property type="match status" value="1"/>
</dbReference>
<feature type="binding site" evidence="8">
    <location>
        <position position="146"/>
    </location>
    <ligand>
        <name>substrate</name>
    </ligand>
</feature>
<dbReference type="EMBL" id="CP026995">
    <property type="protein sequence ID" value="QLH06038.1"/>
    <property type="molecule type" value="Genomic_DNA"/>
</dbReference>
<dbReference type="Gene3D" id="3.20.20.120">
    <property type="entry name" value="Enolase-like C-terminal domain"/>
    <property type="match status" value="1"/>
</dbReference>
<dbReference type="PANTHER" id="PTHR11902:SF1">
    <property type="entry name" value="ENOLASE"/>
    <property type="match status" value="1"/>
</dbReference>
<feature type="active site" description="Proton donor" evidence="6 7">
    <location>
        <position position="199"/>
    </location>
</feature>
<feature type="binding site" evidence="6">
    <location>
        <position position="360"/>
    </location>
    <ligand>
        <name>(2R)-2-phosphoglycerate</name>
        <dbReference type="ChEBI" id="CHEBI:58289"/>
    </ligand>
</feature>
<dbReference type="Pfam" id="PF03952">
    <property type="entry name" value="Enolase_N"/>
    <property type="match status" value="1"/>
</dbReference>
<feature type="binding site" evidence="8">
    <location>
        <position position="156"/>
    </location>
    <ligand>
        <name>substrate</name>
    </ligand>
</feature>
<keyword evidence="13" id="KW-1185">Reference proteome</keyword>
<dbReference type="InterPro" id="IPR020811">
    <property type="entry name" value="Enolase_N"/>
</dbReference>
<dbReference type="GO" id="GO:0009986">
    <property type="term" value="C:cell surface"/>
    <property type="evidence" value="ECO:0007669"/>
    <property type="project" value="UniProtKB-SubCell"/>
</dbReference>
<feature type="binding site" evidence="6 9">
    <location>
        <position position="235"/>
    </location>
    <ligand>
        <name>Mg(2+)</name>
        <dbReference type="ChEBI" id="CHEBI:18420"/>
    </ligand>
</feature>
<dbReference type="GO" id="GO:0000015">
    <property type="term" value="C:phosphopyruvate hydratase complex"/>
    <property type="evidence" value="ECO:0007669"/>
    <property type="project" value="InterPro"/>
</dbReference>